<evidence type="ECO:0000313" key="7">
    <source>
        <dbReference type="Proteomes" id="UP001189143"/>
    </source>
</evidence>
<dbReference type="EC" id="3.2.1.10" evidence="6"/>
<dbReference type="Pfam" id="PF23915">
    <property type="entry name" value="SusG_C"/>
    <property type="match status" value="1"/>
</dbReference>
<dbReference type="PANTHER" id="PTHR10357">
    <property type="entry name" value="ALPHA-AMYLASE FAMILY MEMBER"/>
    <property type="match status" value="1"/>
</dbReference>
<evidence type="ECO:0000259" key="4">
    <source>
        <dbReference type="Pfam" id="PF00128"/>
    </source>
</evidence>
<keyword evidence="2 6" id="KW-0378">Hydrolase</keyword>
<dbReference type="PANTHER" id="PTHR10357:SF217">
    <property type="entry name" value="TREHALOSE-6-PHOSPHATE HYDROLASE"/>
    <property type="match status" value="1"/>
</dbReference>
<dbReference type="RefSeq" id="WP_125149966.1">
    <property type="nucleotide sequence ID" value="NZ_CAMRXC010000241.1"/>
</dbReference>
<evidence type="ECO:0000313" key="6">
    <source>
        <dbReference type="EMBL" id="CAI3659777.1"/>
    </source>
</evidence>
<dbReference type="InterPro" id="IPR006047">
    <property type="entry name" value="GH13_cat_dom"/>
</dbReference>
<dbReference type="InterPro" id="IPR056300">
    <property type="entry name" value="SusG-like_C"/>
</dbReference>
<accession>A0AAD1YJD5</accession>
<dbReference type="EC" id="3.2.1.93" evidence="6"/>
<reference evidence="6" key="1">
    <citation type="submission" date="2022-10" db="EMBL/GenBank/DDBJ databases">
        <authorList>
            <person name="Aires J."/>
            <person name="Mesa V."/>
        </authorList>
    </citation>
    <scope>NUCLEOTIDE SEQUENCE</scope>
    <source>
        <strain evidence="6">Clostridium neonatale JD116</strain>
    </source>
</reference>
<keyword evidence="3 6" id="KW-0326">Glycosidase</keyword>
<dbReference type="GO" id="GO:0008788">
    <property type="term" value="F:alpha,alpha-phosphotrehalase activity"/>
    <property type="evidence" value="ECO:0007669"/>
    <property type="project" value="UniProtKB-EC"/>
</dbReference>
<dbReference type="SUPFAM" id="SSF51011">
    <property type="entry name" value="Glycosyl hydrolase domain"/>
    <property type="match status" value="1"/>
</dbReference>
<name>A0AAD1YJD5_9CLOT</name>
<dbReference type="GO" id="GO:0004574">
    <property type="term" value="F:oligo-1,6-glucosidase activity"/>
    <property type="evidence" value="ECO:0007669"/>
    <property type="project" value="UniProtKB-EC"/>
</dbReference>
<dbReference type="GO" id="GO:0004556">
    <property type="term" value="F:alpha-amylase activity"/>
    <property type="evidence" value="ECO:0007669"/>
    <property type="project" value="TreeGrafter"/>
</dbReference>
<dbReference type="InterPro" id="IPR013780">
    <property type="entry name" value="Glyco_hydro_b"/>
</dbReference>
<dbReference type="SUPFAM" id="SSF51445">
    <property type="entry name" value="(Trans)glycosidases"/>
    <property type="match status" value="1"/>
</dbReference>
<dbReference type="FunFam" id="2.60.40.1180:FF:000007">
    <property type="entry name" value="Sucrose isomerase"/>
    <property type="match status" value="1"/>
</dbReference>
<evidence type="ECO:0000256" key="1">
    <source>
        <dbReference type="ARBA" id="ARBA00008061"/>
    </source>
</evidence>
<comment type="caution">
    <text evidence="6">The sequence shown here is derived from an EMBL/GenBank/DDBJ whole genome shotgun (WGS) entry which is preliminary data.</text>
</comment>
<evidence type="ECO:0000259" key="5">
    <source>
        <dbReference type="Pfam" id="PF23915"/>
    </source>
</evidence>
<evidence type="ECO:0000256" key="3">
    <source>
        <dbReference type="ARBA" id="ARBA00023295"/>
    </source>
</evidence>
<dbReference type="Gene3D" id="2.60.40.1180">
    <property type="entry name" value="Golgi alpha-mannosidase II"/>
    <property type="match status" value="1"/>
</dbReference>
<dbReference type="Gene3D" id="3.20.20.80">
    <property type="entry name" value="Glycosidases"/>
    <property type="match status" value="1"/>
</dbReference>
<protein>
    <submittedName>
        <fullName evidence="6">Alpha,alpha-phosphotrehalase</fullName>
        <ecNumber evidence="6">3.2.1.10</ecNumber>
        <ecNumber evidence="6">3.2.1.93</ecNumber>
    </submittedName>
</protein>
<dbReference type="Pfam" id="PF00128">
    <property type="entry name" value="Alpha-amylase"/>
    <property type="match status" value="1"/>
</dbReference>
<dbReference type="EMBL" id="CAMTCP010000258">
    <property type="protein sequence ID" value="CAI3659777.1"/>
    <property type="molecule type" value="Genomic_DNA"/>
</dbReference>
<feature type="domain" description="Alpha-amylase SusG-like C-terminal" evidence="5">
    <location>
        <begin position="71"/>
        <end position="133"/>
    </location>
</feature>
<dbReference type="GO" id="GO:0009313">
    <property type="term" value="P:oligosaccharide catabolic process"/>
    <property type="evidence" value="ECO:0007669"/>
    <property type="project" value="TreeGrafter"/>
</dbReference>
<dbReference type="InterPro" id="IPR017853">
    <property type="entry name" value="GH"/>
</dbReference>
<dbReference type="AlphaFoldDB" id="A0AAD1YJD5"/>
<organism evidence="6 7">
    <name type="scientific">Clostridium neonatale</name>
    <dbReference type="NCBI Taxonomy" id="137838"/>
    <lineage>
        <taxon>Bacteria</taxon>
        <taxon>Bacillati</taxon>
        <taxon>Bacillota</taxon>
        <taxon>Clostridia</taxon>
        <taxon>Eubacteriales</taxon>
        <taxon>Clostridiaceae</taxon>
        <taxon>Clostridium</taxon>
    </lineage>
</organism>
<feature type="domain" description="Glycosyl hydrolase family 13 catalytic" evidence="4">
    <location>
        <begin position="1"/>
        <end position="59"/>
    </location>
</feature>
<sequence length="138" mass="16213">MQWDDSKNTGFSGADPWIPVGKSYKSINVETALKDKNSIFYHYKKLIKLRKEYDVISYGSFKIILENHDKVLAYTRKLENTELVILNNFYSENTEVIWDESVTFDNSKILLSNYSDSINLQKKIILRPYESVVYILEK</sequence>
<proteinExistence type="inferred from homology"/>
<dbReference type="Proteomes" id="UP001189143">
    <property type="component" value="Unassembled WGS sequence"/>
</dbReference>
<evidence type="ECO:0000256" key="2">
    <source>
        <dbReference type="ARBA" id="ARBA00022801"/>
    </source>
</evidence>
<gene>
    <name evidence="6" type="primary">treC</name>
    <name evidence="6" type="ORF">CNEO2_590018</name>
</gene>
<comment type="similarity">
    <text evidence="1">Belongs to the glycosyl hydrolase 13 family.</text>
</comment>